<organism evidence="2">
    <name type="scientific">Solanum chilense</name>
    <name type="common">Tomato</name>
    <name type="synonym">Lycopersicon chilense</name>
    <dbReference type="NCBI Taxonomy" id="4083"/>
    <lineage>
        <taxon>Eukaryota</taxon>
        <taxon>Viridiplantae</taxon>
        <taxon>Streptophyta</taxon>
        <taxon>Embryophyta</taxon>
        <taxon>Tracheophyta</taxon>
        <taxon>Spermatophyta</taxon>
        <taxon>Magnoliopsida</taxon>
        <taxon>eudicotyledons</taxon>
        <taxon>Gunneridae</taxon>
        <taxon>Pentapetalae</taxon>
        <taxon>asterids</taxon>
        <taxon>lamiids</taxon>
        <taxon>Solanales</taxon>
        <taxon>Solanaceae</taxon>
        <taxon>Solanoideae</taxon>
        <taxon>Solaneae</taxon>
        <taxon>Solanum</taxon>
        <taxon>Solanum subgen. Lycopersicon</taxon>
    </lineage>
</organism>
<feature type="compositionally biased region" description="Low complexity" evidence="1">
    <location>
        <begin position="132"/>
        <end position="144"/>
    </location>
</feature>
<feature type="region of interest" description="Disordered" evidence="1">
    <location>
        <begin position="97"/>
        <end position="151"/>
    </location>
</feature>
<proteinExistence type="predicted"/>
<evidence type="ECO:0000313" key="2">
    <source>
        <dbReference type="EMBL" id="TMX00124.1"/>
    </source>
</evidence>
<feature type="compositionally biased region" description="Basic and acidic residues" evidence="1">
    <location>
        <begin position="97"/>
        <end position="119"/>
    </location>
</feature>
<protein>
    <submittedName>
        <fullName evidence="2">Uncharacterized protein</fullName>
    </submittedName>
</protein>
<dbReference type="AlphaFoldDB" id="A0A6N2C632"/>
<evidence type="ECO:0000256" key="1">
    <source>
        <dbReference type="SAM" id="MobiDB-lite"/>
    </source>
</evidence>
<gene>
    <name evidence="2" type="ORF">EJD97_001362</name>
</gene>
<feature type="region of interest" description="Disordered" evidence="1">
    <location>
        <begin position="1"/>
        <end position="38"/>
    </location>
</feature>
<reference evidence="2" key="1">
    <citation type="submission" date="2019-05" db="EMBL/GenBank/DDBJ databases">
        <title>The de novo reference genome and transcriptome assemblies of the wild tomato species Solanum chilense.</title>
        <authorList>
            <person name="Stam R."/>
            <person name="Nosenko T."/>
            <person name="Hoerger A.C."/>
            <person name="Stephan W."/>
            <person name="Seidel M.A."/>
            <person name="Kuhn J.M.M."/>
            <person name="Haberer G."/>
            <person name="Tellier A."/>
        </authorList>
    </citation>
    <scope>NUCLEOTIDE SEQUENCE</scope>
    <source>
        <tissue evidence="2">Mature leaves</tissue>
    </source>
</reference>
<comment type="caution">
    <text evidence="2">The sequence shown here is derived from an EMBL/GenBank/DDBJ whole genome shotgun (WGS) entry which is preliminary data.</text>
</comment>
<sequence>MNTRTNNSSRTDEENANEAVPPEAPKNPQGFHNDESPTLFGCKVEDDLQGLVEEVFKLLDSMEERLVREGLVSWASFKTTFLDRFFHLELRESKMELKRTRAEDENSSKARFEVQDKPSFKKKFSNQGPPNTQSTKKSKVSTPKPQEEKCGGSYVEKSIFAKFGRKPECKCLVGMGN</sequence>
<accession>A0A6N2C632</accession>
<dbReference type="EMBL" id="RXGB01001142">
    <property type="protein sequence ID" value="TMX00124.1"/>
    <property type="molecule type" value="Genomic_DNA"/>
</dbReference>
<name>A0A6N2C632_SOLCI</name>